<reference evidence="2" key="1">
    <citation type="submission" date="2024-07" db="EMBL/GenBank/DDBJ databases">
        <title>Two chromosome-level genome assemblies of Korean endemic species Abeliophyllum distichum and Forsythia ovata (Oleaceae).</title>
        <authorList>
            <person name="Jang H."/>
        </authorList>
    </citation>
    <scope>NUCLEOTIDE SEQUENCE [LARGE SCALE GENOMIC DNA]</scope>
</reference>
<dbReference type="Proteomes" id="UP001604277">
    <property type="component" value="Unassembled WGS sequence"/>
</dbReference>
<organism evidence="1 2">
    <name type="scientific">Forsythia ovata</name>
    <dbReference type="NCBI Taxonomy" id="205694"/>
    <lineage>
        <taxon>Eukaryota</taxon>
        <taxon>Viridiplantae</taxon>
        <taxon>Streptophyta</taxon>
        <taxon>Embryophyta</taxon>
        <taxon>Tracheophyta</taxon>
        <taxon>Spermatophyta</taxon>
        <taxon>Magnoliopsida</taxon>
        <taxon>eudicotyledons</taxon>
        <taxon>Gunneridae</taxon>
        <taxon>Pentapetalae</taxon>
        <taxon>asterids</taxon>
        <taxon>lamiids</taxon>
        <taxon>Lamiales</taxon>
        <taxon>Oleaceae</taxon>
        <taxon>Forsythieae</taxon>
        <taxon>Forsythia</taxon>
    </lineage>
</organism>
<name>A0ABD1TUK1_9LAMI</name>
<comment type="caution">
    <text evidence="1">The sequence shown here is derived from an EMBL/GenBank/DDBJ whole genome shotgun (WGS) entry which is preliminary data.</text>
</comment>
<proteinExistence type="predicted"/>
<evidence type="ECO:0000313" key="1">
    <source>
        <dbReference type="EMBL" id="KAL2516414.1"/>
    </source>
</evidence>
<evidence type="ECO:0000313" key="2">
    <source>
        <dbReference type="Proteomes" id="UP001604277"/>
    </source>
</evidence>
<dbReference type="AlphaFoldDB" id="A0ABD1TUK1"/>
<gene>
    <name evidence="1" type="ORF">Fot_30385</name>
</gene>
<dbReference type="EMBL" id="JBFOLJ010000008">
    <property type="protein sequence ID" value="KAL2516414.1"/>
    <property type="molecule type" value="Genomic_DNA"/>
</dbReference>
<protein>
    <submittedName>
        <fullName evidence="1">Uncharacterized protein</fullName>
    </submittedName>
</protein>
<sequence length="146" mass="16391">MVDCGDNDLEEIGENASEEIVVMAEPVRAICYLSKVVFNANYFKMLRRKQLEQLYGVINLSDSDSETEGIPLLMTKLMVEEDADLQKQREESARQRKGKGIAVHFGAAESDGDGESISLRTYRINIGLTPDEIDLLEGCVEYVREL</sequence>
<keyword evidence="2" id="KW-1185">Reference proteome</keyword>
<accession>A0ABD1TUK1</accession>